<evidence type="ECO:0000313" key="2">
    <source>
        <dbReference type="EMBL" id="MPM16385.1"/>
    </source>
</evidence>
<name>A0A644XJN8_9ZZZZ</name>
<comment type="caution">
    <text evidence="2">The sequence shown here is derived from an EMBL/GenBank/DDBJ whole genome shotgun (WGS) entry which is preliminary data.</text>
</comment>
<protein>
    <recommendedName>
        <fullName evidence="1">DUF4130 domain-containing protein</fullName>
    </recommendedName>
</protein>
<gene>
    <name evidence="2" type="ORF">SDC9_62764</name>
</gene>
<proteinExistence type="predicted"/>
<feature type="domain" description="DUF4130" evidence="1">
    <location>
        <begin position="88"/>
        <end position="247"/>
    </location>
</feature>
<dbReference type="Pfam" id="PF13566">
    <property type="entry name" value="DUF4130"/>
    <property type="match status" value="1"/>
</dbReference>
<sequence>MSLYEVAMDYLYDGTFEGLLTCIYFHYKLENAAGIYNASSYQQSIVNEYKIIKTDKEKAETVSNAINNKISREAYINVFYCFLSNFENKENIILEFLSFAFKYGKNTMNFFSHEKVLPINEAYIKVSREEHRVLGILRFADIGGILYSRFSPDNDILILITDHFADRYKYEKFIIHDEKRKKAVLYSDGVWEIKENVFIENPEYSKDEKRIQSLWKQYFIDLAIKERKNINLQFQFVPSRYRKNMAEFK</sequence>
<dbReference type="EMBL" id="VSSQ01002600">
    <property type="protein sequence ID" value="MPM16385.1"/>
    <property type="molecule type" value="Genomic_DNA"/>
</dbReference>
<dbReference type="NCBIfam" id="TIGR03915">
    <property type="entry name" value="SAM_7_link_chp"/>
    <property type="match status" value="1"/>
</dbReference>
<reference evidence="2" key="1">
    <citation type="submission" date="2019-08" db="EMBL/GenBank/DDBJ databases">
        <authorList>
            <person name="Kucharzyk K."/>
            <person name="Murdoch R.W."/>
            <person name="Higgins S."/>
            <person name="Loffler F."/>
        </authorList>
    </citation>
    <scope>NUCLEOTIDE SEQUENCE</scope>
</reference>
<evidence type="ECO:0000259" key="1">
    <source>
        <dbReference type="Pfam" id="PF13566"/>
    </source>
</evidence>
<dbReference type="InterPro" id="IPR025404">
    <property type="entry name" value="DUF4130"/>
</dbReference>
<accession>A0A644XJN8</accession>
<dbReference type="InterPro" id="IPR023875">
    <property type="entry name" value="DNA_repair_put"/>
</dbReference>
<organism evidence="2">
    <name type="scientific">bioreactor metagenome</name>
    <dbReference type="NCBI Taxonomy" id="1076179"/>
    <lineage>
        <taxon>unclassified sequences</taxon>
        <taxon>metagenomes</taxon>
        <taxon>ecological metagenomes</taxon>
    </lineage>
</organism>
<dbReference type="AlphaFoldDB" id="A0A644XJN8"/>